<gene>
    <name evidence="8" type="ORF">BB559_003177</name>
</gene>
<dbReference type="GO" id="GO:0005634">
    <property type="term" value="C:nucleus"/>
    <property type="evidence" value="ECO:0007669"/>
    <property type="project" value="UniProtKB-SubCell"/>
</dbReference>
<evidence type="ECO:0000256" key="5">
    <source>
        <dbReference type="ARBA" id="ARBA00023242"/>
    </source>
</evidence>
<dbReference type="PANTHER" id="PTHR47338:SF5">
    <property type="entry name" value="ZN(II)2CYS6 TRANSCRIPTION FACTOR (EUROFUNG)"/>
    <property type="match status" value="1"/>
</dbReference>
<keyword evidence="2" id="KW-0479">Metal-binding</keyword>
<comment type="subcellular location">
    <subcellularLocation>
        <location evidence="1">Nucleus</location>
    </subcellularLocation>
</comment>
<evidence type="ECO:0000256" key="2">
    <source>
        <dbReference type="ARBA" id="ARBA00022723"/>
    </source>
</evidence>
<organism evidence="8 9">
    <name type="scientific">Furculomyces boomerangus</name>
    <dbReference type="NCBI Taxonomy" id="61424"/>
    <lineage>
        <taxon>Eukaryota</taxon>
        <taxon>Fungi</taxon>
        <taxon>Fungi incertae sedis</taxon>
        <taxon>Zoopagomycota</taxon>
        <taxon>Kickxellomycotina</taxon>
        <taxon>Harpellomycetes</taxon>
        <taxon>Harpellales</taxon>
        <taxon>Harpellaceae</taxon>
        <taxon>Furculomyces</taxon>
    </lineage>
</organism>
<dbReference type="EMBL" id="MBFT01000304">
    <property type="protein sequence ID" value="PVU93736.1"/>
    <property type="molecule type" value="Genomic_DNA"/>
</dbReference>
<evidence type="ECO:0000313" key="8">
    <source>
        <dbReference type="EMBL" id="PVU93736.1"/>
    </source>
</evidence>
<dbReference type="OrthoDB" id="3364175at2759"/>
<dbReference type="GO" id="GO:0003677">
    <property type="term" value="F:DNA binding"/>
    <property type="evidence" value="ECO:0007669"/>
    <property type="project" value="InterPro"/>
</dbReference>
<reference evidence="8 9" key="1">
    <citation type="journal article" date="2018" name="MBio">
        <title>Comparative Genomics Reveals the Core Gene Toolbox for the Fungus-Insect Symbiosis.</title>
        <authorList>
            <person name="Wang Y."/>
            <person name="Stata M."/>
            <person name="Wang W."/>
            <person name="Stajich J.E."/>
            <person name="White M.M."/>
            <person name="Moncalvo J.M."/>
        </authorList>
    </citation>
    <scope>NUCLEOTIDE SEQUENCE [LARGE SCALE GENOMIC DNA]</scope>
    <source>
        <strain evidence="8 9">AUS-77-4</strain>
    </source>
</reference>
<dbReference type="GO" id="GO:0006351">
    <property type="term" value="P:DNA-templated transcription"/>
    <property type="evidence" value="ECO:0007669"/>
    <property type="project" value="InterPro"/>
</dbReference>
<dbReference type="GO" id="GO:0000981">
    <property type="term" value="F:DNA-binding transcription factor activity, RNA polymerase II-specific"/>
    <property type="evidence" value="ECO:0007669"/>
    <property type="project" value="InterPro"/>
</dbReference>
<evidence type="ECO:0000256" key="6">
    <source>
        <dbReference type="SAM" id="MobiDB-lite"/>
    </source>
</evidence>
<keyword evidence="9" id="KW-1185">Reference proteome</keyword>
<dbReference type="InterPro" id="IPR050815">
    <property type="entry name" value="TF_fung"/>
</dbReference>
<evidence type="ECO:0000256" key="4">
    <source>
        <dbReference type="ARBA" id="ARBA00023163"/>
    </source>
</evidence>
<dbReference type="InterPro" id="IPR007219">
    <property type="entry name" value="XnlR_reg_dom"/>
</dbReference>
<sequence length="731" mass="86040">METNFNQQKNPFKKPKTSGNEIPLPTNVRLEKIIFSLPISYPYSMMPARIPELYYKMKNRQYPDFFYFSILALGNRLCNKTITDEDKKLESLYAGKSLELLKQETDIRNPFYLWTCLILEVHYTNALNTAARETLKRLSSVAVRISKIYQLDLSKIARMKYTEEELEFRRRVFWCFYIFDRMDISFNGSFPTIQDRDVVVNLPENDFLWRYGGECKEKHTELLFWNRIANSKGVDEQQKEKHKGLVKTLELYGKINLFARRRWITKVYDPDNDNYQLIKLIHNLENYSDNIVIPNSVCFEKIKETHEKYENTLRMTIDMESQILNYTFKQMHNSMKIVLYQTELVRIKGRYMHPGRIVSAKNIITECAEKQIDMLHGFNKVLPSNHLEAIISHCSLVSGIVCQNLMGINPSGRKFDVPLKLKILSDEYKKISSQSDMIFVYPILLNQISKLIKKSHEENKKYSILFDKMKKFSIHESDVNPWVVSKYGTYFSVFCCFKNYFSTLKINEYLDIDEATIASFTMISNTRTENNSANMRSDEDYQHFLIDDESSAFDTPTLLKNTNATESYKMNYELYTMYSQLLHKYPLGTMNRYFFQCMVDEYSSRILEDVLNNPINLGTGKDFEHSLIEDRSSTFGTPTLPRNISTSESFINNTGLYNHYYQLLQKYPPDALDQYYFQNFVDKYCSRIVDDIPNSSINYQSNPNASFNTPRISYGFHSFINRVEDEEDQCE</sequence>
<proteinExistence type="predicted"/>
<evidence type="ECO:0000259" key="7">
    <source>
        <dbReference type="Pfam" id="PF04082"/>
    </source>
</evidence>
<keyword evidence="4" id="KW-0804">Transcription</keyword>
<evidence type="ECO:0000256" key="3">
    <source>
        <dbReference type="ARBA" id="ARBA00023015"/>
    </source>
</evidence>
<dbReference type="CDD" id="cd12148">
    <property type="entry name" value="fungal_TF_MHR"/>
    <property type="match status" value="1"/>
</dbReference>
<feature type="compositionally biased region" description="Polar residues" evidence="6">
    <location>
        <begin position="1"/>
        <end position="10"/>
    </location>
</feature>
<feature type="domain" description="Xylanolytic transcriptional activator regulatory" evidence="7">
    <location>
        <begin position="55"/>
        <end position="233"/>
    </location>
</feature>
<accession>A0A2T9YN27</accession>
<dbReference type="Pfam" id="PF04082">
    <property type="entry name" value="Fungal_trans"/>
    <property type="match status" value="1"/>
</dbReference>
<evidence type="ECO:0000256" key="1">
    <source>
        <dbReference type="ARBA" id="ARBA00004123"/>
    </source>
</evidence>
<comment type="caution">
    <text evidence="8">The sequence shown here is derived from an EMBL/GenBank/DDBJ whole genome shotgun (WGS) entry which is preliminary data.</text>
</comment>
<dbReference type="GO" id="GO:0008270">
    <property type="term" value="F:zinc ion binding"/>
    <property type="evidence" value="ECO:0007669"/>
    <property type="project" value="InterPro"/>
</dbReference>
<dbReference type="AlphaFoldDB" id="A0A2T9YN27"/>
<keyword evidence="3" id="KW-0805">Transcription regulation</keyword>
<protein>
    <recommendedName>
        <fullName evidence="7">Xylanolytic transcriptional activator regulatory domain-containing protein</fullName>
    </recommendedName>
</protein>
<dbReference type="PANTHER" id="PTHR47338">
    <property type="entry name" value="ZN(II)2CYS6 TRANSCRIPTION FACTOR (EUROFUNG)-RELATED"/>
    <property type="match status" value="1"/>
</dbReference>
<name>A0A2T9YN27_9FUNG</name>
<evidence type="ECO:0000313" key="9">
    <source>
        <dbReference type="Proteomes" id="UP000245699"/>
    </source>
</evidence>
<dbReference type="Proteomes" id="UP000245699">
    <property type="component" value="Unassembled WGS sequence"/>
</dbReference>
<keyword evidence="5" id="KW-0539">Nucleus</keyword>
<feature type="region of interest" description="Disordered" evidence="6">
    <location>
        <begin position="1"/>
        <end position="20"/>
    </location>
</feature>